<dbReference type="Proteomes" id="UP001283341">
    <property type="component" value="Unassembled WGS sequence"/>
</dbReference>
<dbReference type="AlphaFoldDB" id="A0AAE0I069"/>
<protein>
    <submittedName>
        <fullName evidence="1">Uncharacterized protein</fullName>
    </submittedName>
</protein>
<reference evidence="1" key="1">
    <citation type="journal article" date="2023" name="Mol. Phylogenet. Evol.">
        <title>Genome-scale phylogeny and comparative genomics of the fungal order Sordariales.</title>
        <authorList>
            <person name="Hensen N."/>
            <person name="Bonometti L."/>
            <person name="Westerberg I."/>
            <person name="Brannstrom I.O."/>
            <person name="Guillou S."/>
            <person name="Cros-Aarteil S."/>
            <person name="Calhoun S."/>
            <person name="Haridas S."/>
            <person name="Kuo A."/>
            <person name="Mondo S."/>
            <person name="Pangilinan J."/>
            <person name="Riley R."/>
            <person name="LaButti K."/>
            <person name="Andreopoulos B."/>
            <person name="Lipzen A."/>
            <person name="Chen C."/>
            <person name="Yan M."/>
            <person name="Daum C."/>
            <person name="Ng V."/>
            <person name="Clum A."/>
            <person name="Steindorff A."/>
            <person name="Ohm R.A."/>
            <person name="Martin F."/>
            <person name="Silar P."/>
            <person name="Natvig D.O."/>
            <person name="Lalanne C."/>
            <person name="Gautier V."/>
            <person name="Ament-Velasquez S.L."/>
            <person name="Kruys A."/>
            <person name="Hutchinson M.I."/>
            <person name="Powell A.J."/>
            <person name="Barry K."/>
            <person name="Miller A.N."/>
            <person name="Grigoriev I.V."/>
            <person name="Debuchy R."/>
            <person name="Gladieux P."/>
            <person name="Hiltunen Thoren M."/>
            <person name="Johannesson H."/>
        </authorList>
    </citation>
    <scope>NUCLEOTIDE SEQUENCE</scope>
    <source>
        <strain evidence="1">CBS 118394</strain>
    </source>
</reference>
<gene>
    <name evidence="1" type="ORF">B0H66DRAFT_284303</name>
</gene>
<name>A0AAE0I069_9PEZI</name>
<organism evidence="1 2">
    <name type="scientific">Apodospora peruviana</name>
    <dbReference type="NCBI Taxonomy" id="516989"/>
    <lineage>
        <taxon>Eukaryota</taxon>
        <taxon>Fungi</taxon>
        <taxon>Dikarya</taxon>
        <taxon>Ascomycota</taxon>
        <taxon>Pezizomycotina</taxon>
        <taxon>Sordariomycetes</taxon>
        <taxon>Sordariomycetidae</taxon>
        <taxon>Sordariales</taxon>
        <taxon>Lasiosphaeriaceae</taxon>
        <taxon>Apodospora</taxon>
    </lineage>
</organism>
<sequence length="200" mass="22583">MTGVWGRHILFSSQPFAYSEFVLQTPSYHPKSEAPRLMIHRFIDLRAGTRGNGKNLGDCILIAFLESALRVSGQRDPFLENETVSFALPSISMLLNAGVAVALSNRNTTDQLSTKVMLMVKSNRLWPFLFNNARPGIRAVATILAGASYNRRWPIFAEPIPAVRVWQVKQRLNQQDHGRYQCSATSLQLILMNRSWYSTT</sequence>
<accession>A0AAE0I069</accession>
<evidence type="ECO:0000313" key="2">
    <source>
        <dbReference type="Proteomes" id="UP001283341"/>
    </source>
</evidence>
<reference evidence="1" key="2">
    <citation type="submission" date="2023-06" db="EMBL/GenBank/DDBJ databases">
        <authorList>
            <consortium name="Lawrence Berkeley National Laboratory"/>
            <person name="Haridas S."/>
            <person name="Hensen N."/>
            <person name="Bonometti L."/>
            <person name="Westerberg I."/>
            <person name="Brannstrom I.O."/>
            <person name="Guillou S."/>
            <person name="Cros-Aarteil S."/>
            <person name="Calhoun S."/>
            <person name="Kuo A."/>
            <person name="Mondo S."/>
            <person name="Pangilinan J."/>
            <person name="Riley R."/>
            <person name="Labutti K."/>
            <person name="Andreopoulos B."/>
            <person name="Lipzen A."/>
            <person name="Chen C."/>
            <person name="Yanf M."/>
            <person name="Daum C."/>
            <person name="Ng V."/>
            <person name="Clum A."/>
            <person name="Steindorff A."/>
            <person name="Ohm R."/>
            <person name="Martin F."/>
            <person name="Silar P."/>
            <person name="Natvig D."/>
            <person name="Lalanne C."/>
            <person name="Gautier V."/>
            <person name="Ament-Velasquez S.L."/>
            <person name="Kruys A."/>
            <person name="Hutchinson M.I."/>
            <person name="Powell A.J."/>
            <person name="Barry K."/>
            <person name="Miller A.N."/>
            <person name="Grigoriev I.V."/>
            <person name="Debuchy R."/>
            <person name="Gladieux P."/>
            <person name="Thoren M.H."/>
            <person name="Johannesson H."/>
        </authorList>
    </citation>
    <scope>NUCLEOTIDE SEQUENCE</scope>
    <source>
        <strain evidence="1">CBS 118394</strain>
    </source>
</reference>
<evidence type="ECO:0000313" key="1">
    <source>
        <dbReference type="EMBL" id="KAK3316183.1"/>
    </source>
</evidence>
<proteinExistence type="predicted"/>
<keyword evidence="2" id="KW-1185">Reference proteome</keyword>
<dbReference type="EMBL" id="JAUEDM010000005">
    <property type="protein sequence ID" value="KAK3316183.1"/>
    <property type="molecule type" value="Genomic_DNA"/>
</dbReference>
<comment type="caution">
    <text evidence="1">The sequence shown here is derived from an EMBL/GenBank/DDBJ whole genome shotgun (WGS) entry which is preliminary data.</text>
</comment>